<evidence type="ECO:0008006" key="6">
    <source>
        <dbReference type="Google" id="ProtNLM"/>
    </source>
</evidence>
<dbReference type="EMBL" id="AP023368">
    <property type="protein sequence ID" value="BCJ97128.1"/>
    <property type="molecule type" value="Genomic_DNA"/>
</dbReference>
<evidence type="ECO:0000313" key="4">
    <source>
        <dbReference type="EMBL" id="BCJ97128.1"/>
    </source>
</evidence>
<dbReference type="InterPro" id="IPR027414">
    <property type="entry name" value="GH95_N_dom"/>
</dbReference>
<feature type="domain" description="Glycosyl hydrolase family 95 catalytic" evidence="3">
    <location>
        <begin position="311"/>
        <end position="732"/>
    </location>
</feature>
<evidence type="ECO:0000259" key="1">
    <source>
        <dbReference type="Pfam" id="PF14498"/>
    </source>
</evidence>
<evidence type="ECO:0000313" key="5">
    <source>
        <dbReference type="Proteomes" id="UP000515703"/>
    </source>
</evidence>
<dbReference type="GO" id="GO:0005975">
    <property type="term" value="P:carbohydrate metabolic process"/>
    <property type="evidence" value="ECO:0007669"/>
    <property type="project" value="InterPro"/>
</dbReference>
<dbReference type="PANTHER" id="PTHR31084">
    <property type="entry name" value="ALPHA-L-FUCOSIDASE 2"/>
    <property type="match status" value="1"/>
</dbReference>
<dbReference type="Pfam" id="PF21307">
    <property type="entry name" value="Glyco_hydro_95_C"/>
    <property type="match status" value="1"/>
</dbReference>
<dbReference type="GO" id="GO:0004560">
    <property type="term" value="F:alpha-L-fucosidase activity"/>
    <property type="evidence" value="ECO:0007669"/>
    <property type="project" value="InterPro"/>
</dbReference>
<evidence type="ECO:0000259" key="2">
    <source>
        <dbReference type="Pfam" id="PF21307"/>
    </source>
</evidence>
<dbReference type="Pfam" id="PF14498">
    <property type="entry name" value="Glyco_hyd_65N_2"/>
    <property type="match status" value="1"/>
</dbReference>
<reference evidence="4 5" key="2">
    <citation type="submission" date="2020-08" db="EMBL/GenBank/DDBJ databases">
        <authorList>
            <person name="Ueki A."/>
            <person name="Tonouchi A."/>
        </authorList>
    </citation>
    <scope>NUCLEOTIDE SEQUENCE [LARGE SCALE GENOMIC DNA]</scope>
    <source>
        <strain evidence="4 5">CTTW</strain>
    </source>
</reference>
<accession>A0A7I8DF67</accession>
<dbReference type="Pfam" id="PF22124">
    <property type="entry name" value="Glyco_hydro_95_cat"/>
    <property type="match status" value="1"/>
</dbReference>
<name>A0A7I8DF67_9FIRM</name>
<dbReference type="PANTHER" id="PTHR31084:SF0">
    <property type="entry name" value="ALPHA-L-FUCOSIDASE 2"/>
    <property type="match status" value="1"/>
</dbReference>
<dbReference type="Gene3D" id="1.50.10.10">
    <property type="match status" value="1"/>
</dbReference>
<protein>
    <recommendedName>
        <fullName evidence="6">Glycoside hydrolase family 95 protein</fullName>
    </recommendedName>
</protein>
<keyword evidence="5" id="KW-1185">Reference proteome</keyword>
<gene>
    <name evidence="4" type="ORF">bsdcttw_01690</name>
</gene>
<dbReference type="InterPro" id="IPR013780">
    <property type="entry name" value="Glyco_hydro_b"/>
</dbReference>
<feature type="domain" description="Glycosyl hydrolase family 95 N-terminal" evidence="1">
    <location>
        <begin position="19"/>
        <end position="283"/>
    </location>
</feature>
<dbReference type="Gene3D" id="2.60.40.1180">
    <property type="entry name" value="Golgi alpha-mannosidase II"/>
    <property type="match status" value="1"/>
</dbReference>
<dbReference type="InterPro" id="IPR012341">
    <property type="entry name" value="6hp_glycosidase-like_sf"/>
</dbReference>
<dbReference type="SUPFAM" id="SSF48208">
    <property type="entry name" value="Six-hairpin glycosidases"/>
    <property type="match status" value="1"/>
</dbReference>
<dbReference type="Proteomes" id="UP000515703">
    <property type="component" value="Chromosome"/>
</dbReference>
<dbReference type="AlphaFoldDB" id="A0A7I8DF67"/>
<sequence>MEVILKTGGITLDNYRLYEKTPAVLYEDVHLLGNGSLGASVYGGVPYEQILINHDTLWSGQERDKVGKGTLEHLENCRKLIAEGKLKEANNLLNDEMLGYWSEAYQPLGNLYITMGQSGELRSMKQRRILLKETPYEYENYSRILTLKDAVERIEYDQNGIHYTREMFVSFTDQVLAVKLTAQNGVMDFALGMDSPLRHEQLVYGKSSMVGITGRAPDRVEPYEPHFNPPIVYKADETSDALRFAAAARITATDGEVIEEEFRVYVKGASFAVILLSADTNYTGFRMKRKKEESEVFKKCVERIEKASLKTYEKLRKDHIADYQSLYGRVSVDLGEAVTEGLPTSERLKRFSSLEDTALPALVMQYSRYLLIAFSRPGTQPGNLQGIWNPSTCSAWACNYTTNINVEMNYWGAEALGLPECHMPLLEFIKDLSQSGEKSARELYGARGWVTHHNTDIWRMTELAGEDASWAWWPFGGIWLCQHLWQHYEFTKDVHFLKETVYPVLKGAVEFILDYVSRDENGYIITAPSTSPENKFFYTGQRTERDISRIDAENRFSANESDISAICKASTMDITLIRELIENYVSASGVLGYGLEYDEEITDLSMNLLPFQIGKYGQLQEWDKDYEECTPGMGHVSHLYSIYPSSVINAEDTPKLYEAAHMSLLRRMQHGSTRHSWPGAWAICLNARFGDGIQCNAINSQMPERLGASLLVKGVLQIDAIMGWGAGITEMLLQSHTSALHLLPAAAPSWLNGNVKGLRARGGFTVDIKWKTGKLERAVISSVTGGHCKVRYKNTLTEVFVPAGGAVTLDGKLKQKSK</sequence>
<evidence type="ECO:0000259" key="3">
    <source>
        <dbReference type="Pfam" id="PF22124"/>
    </source>
</evidence>
<organism evidence="4 5">
    <name type="scientific">Anaerocolumna chitinilytica</name>
    <dbReference type="NCBI Taxonomy" id="1727145"/>
    <lineage>
        <taxon>Bacteria</taxon>
        <taxon>Bacillati</taxon>
        <taxon>Bacillota</taxon>
        <taxon>Clostridia</taxon>
        <taxon>Lachnospirales</taxon>
        <taxon>Lachnospiraceae</taxon>
        <taxon>Anaerocolumna</taxon>
    </lineage>
</organism>
<dbReference type="InterPro" id="IPR008928">
    <property type="entry name" value="6-hairpin_glycosidase_sf"/>
</dbReference>
<dbReference type="PIRSF" id="PIRSF007663">
    <property type="entry name" value="UCP007663"/>
    <property type="match status" value="1"/>
</dbReference>
<dbReference type="InterPro" id="IPR016518">
    <property type="entry name" value="Alpha-L-fucosidase"/>
</dbReference>
<dbReference type="InterPro" id="IPR049053">
    <property type="entry name" value="AFCA-like_C"/>
</dbReference>
<dbReference type="InterPro" id="IPR054363">
    <property type="entry name" value="GH95_cat"/>
</dbReference>
<feature type="domain" description="Alpha fucosidase A-like C-terminal" evidence="2">
    <location>
        <begin position="734"/>
        <end position="797"/>
    </location>
</feature>
<dbReference type="KEGG" id="acht:bsdcttw_01690"/>
<proteinExistence type="predicted"/>
<reference evidence="4 5" key="1">
    <citation type="submission" date="2020-08" db="EMBL/GenBank/DDBJ databases">
        <title>Draft genome sequencing of an Anaerocolumna strain isolated from anoxic soil subjected to BSD treatment.</title>
        <authorList>
            <person name="Uek A."/>
            <person name="Tonouchi A."/>
        </authorList>
    </citation>
    <scope>NUCLEOTIDE SEQUENCE [LARGE SCALE GENOMIC DNA]</scope>
    <source>
        <strain evidence="4 5">CTTW</strain>
    </source>
</reference>
<dbReference type="Gene3D" id="2.70.98.50">
    <property type="entry name" value="putative glycoside hydrolase family protein from bacillus halodurans"/>
    <property type="match status" value="1"/>
</dbReference>